<name>A0A5B9QG88_9BACT</name>
<feature type="chain" id="PRO_5022830619" description="Autotransporter-associated beta strand repeat protein" evidence="1">
    <location>
        <begin position="31"/>
        <end position="1449"/>
    </location>
</feature>
<evidence type="ECO:0008006" key="4">
    <source>
        <dbReference type="Google" id="ProtNLM"/>
    </source>
</evidence>
<dbReference type="Proteomes" id="UP000323917">
    <property type="component" value="Chromosome"/>
</dbReference>
<dbReference type="PROSITE" id="PS00018">
    <property type="entry name" value="EF_HAND_1"/>
    <property type="match status" value="1"/>
</dbReference>
<dbReference type="RefSeq" id="WP_148072140.1">
    <property type="nucleotide sequence ID" value="NZ_CP042913.1"/>
</dbReference>
<accession>A0A5B9QG88</accession>
<keyword evidence="1" id="KW-0732">Signal</keyword>
<sequence length="1449" mass="154287" precursor="true">MLKLCSYVFRRTLVFACVFCLSLSSEGVNAQTFHITDPIDLGSNLDQIGDLSWNYILGTDWDRDFNIGGIIGKQNAVVIPEVREPVFNNVIIPEVTADTRTGLRMTGNIEGSTGLEFYADFNAGGLETGTSFEFEPQIVDLPSQVSTGEFFKLQTTPGVVNNAAFTEQLIELPSFEAGMDFFFNLDVDSRIDYGLFPFVPYDSIQFNPSPLNVDQSLVKFGFDLDPDGNGGVGAPPEFVIFEDTPFEERLGLLDNNESIYEKQISVDMSVEGSPITQRLDIGSVQLVNPFGTGDSILGPNERNLTVNTGMDDETISYSYETALLRMGLDLDGIAAYLGTSALTGVGDSFTRIEEKFLDDKISLAIDLLDIKYGPEIGFRESVNINPDFEVTLSFDQNVALDVDGVISITNTYSGKWSDLPGIALLGDQNVEVSVDFNYLTGEQTKRSVFYLTDYLELTLFELESLGIEGGPEFSLPPLYQGRTSLLGSLLGEVELELTEQTQTIAPFAFNSGLAGSNSFTLTPIPTTIVYLATNDTLFSSNVSAWKTLSDHMTPASLMDATLVLATGDSSDQLITDLDPLVTSSPNSNVLGDFSGGATTVRGLVIPEGTGIVQHQSNPGRTWNISSIINDGDYVTRAPSPVAINGVGLTISGQGVMHLQGPLDLDAVLFKHGEGHLILMRNTAVATQNTLDTQQFDNAGDVQVSQMAQVNLVATQRFDNSGSFYVSNGAQGTITTPLIANEGVIGSWNDSSLLEISSPDTFGQINLQSTNGSGLFQANFDGTLRFTHTVLLATPGGTPQPLRFEATNGSAMEFDGPIRAFEAGVAELYVDETSSMVLNGVEVKREDGNVTLVNKGVVDVMSGGNLFYYNPSIPWGPGEEPLIIGINVENDGTIRIHPNAKFGFKAEIANYTPGGATLGPGTWEILGAVPANPFPNDGQAFAPGRAELEISIARITNEDAYLGRIDFGDTNGDGIHDGYSAEDYDTELSVSEANVLLSGAARFNYFNTIRENRGTFTLRNKNHFTTAGDLHNSGTINIELDARLNVSGNLVVDEGTVFVDGSSILDVGTNSVEVLGGNITVDRGAVPLFVNTPWIIREKWLGEGEMGSDIIQEARVSYGDAWFPTLGPNADVLLDGEQAVFEPLAGLNLVQGKLSLVGGNELHLAQSLTNNGTIELESAGKLIVDGDVLTTGMLAIGSNSYLEVSGAFTTSGGSIDLDGVVQAASLTIDTGTVLTGSGQFAGILQNNAMVSPGNSPGVLEVLGDYSQSTTAMLGIEVAGTLTGVDFDQLLVSETATLEGILDVSLLGGYALEAGQEFTVLSAGELVDNGLALSGSSASFFDLIITPGTDGSVVLKFLGGSFPYPADFNNDGFVNGGDLSTWNDSYGQNNGADADGDGDSDGYDFLVWQRQFGSVGVPAATGTAVPEPESVMLLLISMLALCVGQRHRFEL</sequence>
<evidence type="ECO:0000313" key="3">
    <source>
        <dbReference type="Proteomes" id="UP000323917"/>
    </source>
</evidence>
<keyword evidence="3" id="KW-1185">Reference proteome</keyword>
<dbReference type="OrthoDB" id="244447at2"/>
<dbReference type="InterPro" id="IPR018247">
    <property type="entry name" value="EF_Hand_1_Ca_BS"/>
</dbReference>
<evidence type="ECO:0000256" key="1">
    <source>
        <dbReference type="SAM" id="SignalP"/>
    </source>
</evidence>
<dbReference type="EMBL" id="CP042913">
    <property type="protein sequence ID" value="QEG33361.1"/>
    <property type="molecule type" value="Genomic_DNA"/>
</dbReference>
<evidence type="ECO:0000313" key="2">
    <source>
        <dbReference type="EMBL" id="QEG33361.1"/>
    </source>
</evidence>
<feature type="signal peptide" evidence="1">
    <location>
        <begin position="1"/>
        <end position="30"/>
    </location>
</feature>
<protein>
    <recommendedName>
        <fullName evidence="4">Autotransporter-associated beta strand repeat protein</fullName>
    </recommendedName>
</protein>
<proteinExistence type="predicted"/>
<reference evidence="2 3" key="1">
    <citation type="submission" date="2019-08" db="EMBL/GenBank/DDBJ databases">
        <title>Deep-cultivation of Planctomycetes and their phenomic and genomic characterization uncovers novel biology.</title>
        <authorList>
            <person name="Wiegand S."/>
            <person name="Jogler M."/>
            <person name="Boedeker C."/>
            <person name="Pinto D."/>
            <person name="Vollmers J."/>
            <person name="Rivas-Marin E."/>
            <person name="Kohn T."/>
            <person name="Peeters S.H."/>
            <person name="Heuer A."/>
            <person name="Rast P."/>
            <person name="Oberbeckmann S."/>
            <person name="Bunk B."/>
            <person name="Jeske O."/>
            <person name="Meyerdierks A."/>
            <person name="Storesund J.E."/>
            <person name="Kallscheuer N."/>
            <person name="Luecker S."/>
            <person name="Lage O.M."/>
            <person name="Pohl T."/>
            <person name="Merkel B.J."/>
            <person name="Hornburger P."/>
            <person name="Mueller R.-W."/>
            <person name="Bruemmer F."/>
            <person name="Labrenz M."/>
            <person name="Spormann A.M."/>
            <person name="Op den Camp H."/>
            <person name="Overmann J."/>
            <person name="Amann R."/>
            <person name="Jetten M.S.M."/>
            <person name="Mascher T."/>
            <person name="Medema M.H."/>
            <person name="Devos D.P."/>
            <person name="Kaster A.-K."/>
            <person name="Ovreas L."/>
            <person name="Rohde M."/>
            <person name="Galperin M.Y."/>
            <person name="Jogler C."/>
        </authorList>
    </citation>
    <scope>NUCLEOTIDE SEQUENCE [LARGE SCALE GENOMIC DNA]</scope>
    <source>
        <strain evidence="2 3">Pr1d</strain>
    </source>
</reference>
<organism evidence="2 3">
    <name type="scientific">Bythopirellula goksoeyrii</name>
    <dbReference type="NCBI Taxonomy" id="1400387"/>
    <lineage>
        <taxon>Bacteria</taxon>
        <taxon>Pseudomonadati</taxon>
        <taxon>Planctomycetota</taxon>
        <taxon>Planctomycetia</taxon>
        <taxon>Pirellulales</taxon>
        <taxon>Lacipirellulaceae</taxon>
        <taxon>Bythopirellula</taxon>
    </lineage>
</organism>
<gene>
    <name evidence="2" type="ORF">Pr1d_06220</name>
</gene>
<dbReference type="KEGG" id="bgok:Pr1d_06220"/>